<feature type="transmembrane region" description="Helical" evidence="1">
    <location>
        <begin position="122"/>
        <end position="143"/>
    </location>
</feature>
<comment type="caution">
    <text evidence="2">The sequence shown here is derived from an EMBL/GenBank/DDBJ whole genome shotgun (WGS) entry which is preliminary data.</text>
</comment>
<keyword evidence="3" id="KW-1185">Reference proteome</keyword>
<organism evidence="2 3">
    <name type="scientific">Streptomyces lannensis</name>
    <dbReference type="NCBI Taxonomy" id="766498"/>
    <lineage>
        <taxon>Bacteria</taxon>
        <taxon>Bacillati</taxon>
        <taxon>Actinomycetota</taxon>
        <taxon>Actinomycetes</taxon>
        <taxon>Kitasatosporales</taxon>
        <taxon>Streptomycetaceae</taxon>
        <taxon>Streptomyces</taxon>
    </lineage>
</organism>
<feature type="transmembrane region" description="Helical" evidence="1">
    <location>
        <begin position="69"/>
        <end position="91"/>
    </location>
</feature>
<proteinExistence type="predicted"/>
<dbReference type="InterPro" id="IPR045713">
    <property type="entry name" value="DUF6069"/>
</dbReference>
<feature type="transmembrane region" description="Helical" evidence="1">
    <location>
        <begin position="98"/>
        <end position="116"/>
    </location>
</feature>
<evidence type="ECO:0000256" key="1">
    <source>
        <dbReference type="SAM" id="Phobius"/>
    </source>
</evidence>
<protein>
    <recommendedName>
        <fullName evidence="4">Integral membrane protein</fullName>
    </recommendedName>
</protein>
<reference evidence="3" key="1">
    <citation type="journal article" date="2019" name="Int. J. Syst. Evol. Microbiol.">
        <title>The Global Catalogue of Microorganisms (GCM) 10K type strain sequencing project: providing services to taxonomists for standard genome sequencing and annotation.</title>
        <authorList>
            <consortium name="The Broad Institute Genomics Platform"/>
            <consortium name="The Broad Institute Genome Sequencing Center for Infectious Disease"/>
            <person name="Wu L."/>
            <person name="Ma J."/>
        </authorList>
    </citation>
    <scope>NUCLEOTIDE SEQUENCE [LARGE SCALE GENOMIC DNA]</scope>
    <source>
        <strain evidence="3">JCM 16578</strain>
    </source>
</reference>
<keyword evidence="1" id="KW-0472">Membrane</keyword>
<accession>A0ABP7KSP5</accession>
<gene>
    <name evidence="2" type="ORF">GCM10022207_60280</name>
</gene>
<evidence type="ECO:0008006" key="4">
    <source>
        <dbReference type="Google" id="ProtNLM"/>
    </source>
</evidence>
<keyword evidence="1" id="KW-0812">Transmembrane</keyword>
<dbReference type="RefSeq" id="WP_345552528.1">
    <property type="nucleotide sequence ID" value="NZ_BAAAZA010000020.1"/>
</dbReference>
<keyword evidence="1" id="KW-1133">Transmembrane helix</keyword>
<sequence>MNSMNDTEVVAGTVTDRTHRTHRLRRLAGTGFVATLGAMVATTLAAALAQAVGVDFQVPDGGETIPLSGFTVVTGFFSVVGIVIAVALLRWSDRPAKRFVWTTVALTAISLVPPLLSGANTATITALLGLHLVAAAVVIPTLARSLRTRTD</sequence>
<dbReference type="Proteomes" id="UP001501563">
    <property type="component" value="Unassembled WGS sequence"/>
</dbReference>
<name>A0ABP7KSP5_9ACTN</name>
<evidence type="ECO:0000313" key="2">
    <source>
        <dbReference type="EMBL" id="GAA3884942.1"/>
    </source>
</evidence>
<dbReference type="Pfam" id="PF19545">
    <property type="entry name" value="DUF6069"/>
    <property type="match status" value="1"/>
</dbReference>
<evidence type="ECO:0000313" key="3">
    <source>
        <dbReference type="Proteomes" id="UP001501563"/>
    </source>
</evidence>
<dbReference type="EMBL" id="BAAAZA010000020">
    <property type="protein sequence ID" value="GAA3884942.1"/>
    <property type="molecule type" value="Genomic_DNA"/>
</dbReference>
<feature type="transmembrane region" description="Helical" evidence="1">
    <location>
        <begin position="27"/>
        <end position="49"/>
    </location>
</feature>